<proteinExistence type="predicted"/>
<gene>
    <name evidence="2" type="ORF">SPTER_41190</name>
</gene>
<dbReference type="RefSeq" id="WP_170233346.1">
    <property type="nucleotide sequence ID" value="NZ_CP036259.1"/>
</dbReference>
<sequence>MPPVVLTVIGFLWIVLGLFAYYVRIKRNFFWGYRTARAMASEEAWVCANRTFGKFLGIAGAVNVLLGVGGTLTVYAQQNHPAIYGINFLVFIVGTILSIYLTERCLFQKYDK</sequence>
<keyword evidence="3" id="KW-1185">Reference proteome</keyword>
<dbReference type="AlphaFoldDB" id="A0A517DZB1"/>
<dbReference type="Proteomes" id="UP000320776">
    <property type="component" value="Chromosome"/>
</dbReference>
<keyword evidence="1" id="KW-1133">Transmembrane helix</keyword>
<protein>
    <submittedName>
        <fullName evidence="2">SdpI/YhfL protein family protein</fullName>
    </submittedName>
</protein>
<evidence type="ECO:0000313" key="2">
    <source>
        <dbReference type="EMBL" id="QDR82689.1"/>
    </source>
</evidence>
<dbReference type="KEGG" id="sted:SPTER_41190"/>
<keyword evidence="1" id="KW-0812">Transmembrane</keyword>
<reference evidence="2 3" key="1">
    <citation type="submission" date="2019-02" db="EMBL/GenBank/DDBJ databases">
        <title>Closed genome of Sporomusa termitida DSM 4440.</title>
        <authorList>
            <person name="Poehlein A."/>
            <person name="Daniel R."/>
        </authorList>
    </citation>
    <scope>NUCLEOTIDE SEQUENCE [LARGE SCALE GENOMIC DNA]</scope>
    <source>
        <strain evidence="2 3">DSM 4440</strain>
    </source>
</reference>
<name>A0A517DZB1_9FIRM</name>
<feature type="transmembrane region" description="Helical" evidence="1">
    <location>
        <begin position="82"/>
        <end position="102"/>
    </location>
</feature>
<dbReference type="Pfam" id="PF13630">
    <property type="entry name" value="SdpI"/>
    <property type="match status" value="1"/>
</dbReference>
<evidence type="ECO:0000256" key="1">
    <source>
        <dbReference type="SAM" id="Phobius"/>
    </source>
</evidence>
<keyword evidence="1" id="KW-0472">Membrane</keyword>
<accession>A0A517DZB1</accession>
<dbReference type="EMBL" id="CP036259">
    <property type="protein sequence ID" value="QDR82689.1"/>
    <property type="molecule type" value="Genomic_DNA"/>
</dbReference>
<feature type="transmembrane region" description="Helical" evidence="1">
    <location>
        <begin position="6"/>
        <end position="23"/>
    </location>
</feature>
<organism evidence="2 3">
    <name type="scientific">Sporomusa termitida</name>
    <dbReference type="NCBI Taxonomy" id="2377"/>
    <lineage>
        <taxon>Bacteria</taxon>
        <taxon>Bacillati</taxon>
        <taxon>Bacillota</taxon>
        <taxon>Negativicutes</taxon>
        <taxon>Selenomonadales</taxon>
        <taxon>Sporomusaceae</taxon>
        <taxon>Sporomusa</taxon>
    </lineage>
</organism>
<feature type="transmembrane region" description="Helical" evidence="1">
    <location>
        <begin position="55"/>
        <end position="76"/>
    </location>
</feature>
<dbReference type="InterPro" id="IPR025962">
    <property type="entry name" value="SdpI/YhfL"/>
</dbReference>
<evidence type="ECO:0000313" key="3">
    <source>
        <dbReference type="Proteomes" id="UP000320776"/>
    </source>
</evidence>